<accession>A0A6N6MEX1</accession>
<proteinExistence type="predicted"/>
<evidence type="ECO:0000313" key="3">
    <source>
        <dbReference type="Proteomes" id="UP000441523"/>
    </source>
</evidence>
<keyword evidence="3" id="KW-1185">Reference proteome</keyword>
<dbReference type="RefSeq" id="WP_150966818.1">
    <property type="nucleotide sequence ID" value="NZ_VZZJ01000045.1"/>
</dbReference>
<name>A0A6N6MEX1_9HYPH</name>
<dbReference type="EMBL" id="VZZJ01000045">
    <property type="protein sequence ID" value="KAB1068824.1"/>
    <property type="molecule type" value="Genomic_DNA"/>
</dbReference>
<feature type="region of interest" description="Disordered" evidence="1">
    <location>
        <begin position="57"/>
        <end position="77"/>
    </location>
</feature>
<gene>
    <name evidence="2" type="ORF">F6X51_26275</name>
</gene>
<evidence type="ECO:0000313" key="2">
    <source>
        <dbReference type="EMBL" id="KAB1068824.1"/>
    </source>
</evidence>
<evidence type="ECO:0000256" key="1">
    <source>
        <dbReference type="SAM" id="MobiDB-lite"/>
    </source>
</evidence>
<reference evidence="2 3" key="1">
    <citation type="submission" date="2019-09" db="EMBL/GenBank/DDBJ databases">
        <title>YIM 132548 draft genome.</title>
        <authorList>
            <person name="Jiang L."/>
        </authorList>
    </citation>
    <scope>NUCLEOTIDE SEQUENCE [LARGE SCALE GENOMIC DNA]</scope>
    <source>
        <strain evidence="2 3">YIM 132548</strain>
    </source>
</reference>
<comment type="caution">
    <text evidence="2">The sequence shown here is derived from an EMBL/GenBank/DDBJ whole genome shotgun (WGS) entry which is preliminary data.</text>
</comment>
<dbReference type="Proteomes" id="UP000441523">
    <property type="component" value="Unassembled WGS sequence"/>
</dbReference>
<sequence length="77" mass="8232">MTERTAYANAEKLAEEVKGAVGRHLPSAEAAALGNVLDLYVSTIRELDERLDALEQRVGSISEEPKPVGEDGPALRG</sequence>
<protein>
    <submittedName>
        <fullName evidence="2">Uncharacterized protein</fullName>
    </submittedName>
</protein>
<organism evidence="2 3">
    <name type="scientific">Methylobacterium planeticum</name>
    <dbReference type="NCBI Taxonomy" id="2615211"/>
    <lineage>
        <taxon>Bacteria</taxon>
        <taxon>Pseudomonadati</taxon>
        <taxon>Pseudomonadota</taxon>
        <taxon>Alphaproteobacteria</taxon>
        <taxon>Hyphomicrobiales</taxon>
        <taxon>Methylobacteriaceae</taxon>
        <taxon>Methylobacterium</taxon>
    </lineage>
</organism>
<dbReference type="AlphaFoldDB" id="A0A6N6MEX1"/>